<feature type="signal peptide" evidence="1">
    <location>
        <begin position="1"/>
        <end position="26"/>
    </location>
</feature>
<reference evidence="2 3" key="1">
    <citation type="submission" date="2016-04" db="EMBL/GenBank/DDBJ databases">
        <title>A degradative enzymes factory behind the ericoid mycorrhizal symbiosis.</title>
        <authorList>
            <consortium name="DOE Joint Genome Institute"/>
            <person name="Martino E."/>
            <person name="Morin E."/>
            <person name="Grelet G."/>
            <person name="Kuo A."/>
            <person name="Kohler A."/>
            <person name="Daghino S."/>
            <person name="Barry K."/>
            <person name="Choi C."/>
            <person name="Cichocki N."/>
            <person name="Clum A."/>
            <person name="Copeland A."/>
            <person name="Hainaut M."/>
            <person name="Haridas S."/>
            <person name="Labutti K."/>
            <person name="Lindquist E."/>
            <person name="Lipzen A."/>
            <person name="Khouja H.-R."/>
            <person name="Murat C."/>
            <person name="Ohm R."/>
            <person name="Olson A."/>
            <person name="Spatafora J."/>
            <person name="Veneault-Fourrey C."/>
            <person name="Henrissat B."/>
            <person name="Grigoriev I."/>
            <person name="Martin F."/>
            <person name="Perotto S."/>
        </authorList>
    </citation>
    <scope>NUCLEOTIDE SEQUENCE [LARGE SCALE GENOMIC DNA]</scope>
    <source>
        <strain evidence="2 3">F</strain>
    </source>
</reference>
<organism evidence="2 3">
    <name type="scientific">Hyaloscypha variabilis (strain UAMH 11265 / GT02V1 / F)</name>
    <name type="common">Meliniomyces variabilis</name>
    <dbReference type="NCBI Taxonomy" id="1149755"/>
    <lineage>
        <taxon>Eukaryota</taxon>
        <taxon>Fungi</taxon>
        <taxon>Dikarya</taxon>
        <taxon>Ascomycota</taxon>
        <taxon>Pezizomycotina</taxon>
        <taxon>Leotiomycetes</taxon>
        <taxon>Helotiales</taxon>
        <taxon>Hyaloscyphaceae</taxon>
        <taxon>Hyaloscypha</taxon>
        <taxon>Hyaloscypha variabilis</taxon>
    </lineage>
</organism>
<dbReference type="SUPFAM" id="SSF55961">
    <property type="entry name" value="Bet v1-like"/>
    <property type="match status" value="1"/>
</dbReference>
<dbReference type="OrthoDB" id="509124at2759"/>
<name>A0A2J6RNH3_HYAVF</name>
<keyword evidence="1" id="KW-0732">Signal</keyword>
<sequence length="200" mass="22385">MASTLLWAGFAVLAIALLFLVAIVQNSVDENSIIATPSIPRENGVMSSFTSIKIRASVEEVFAVMASFKDYSSGTPFASYKWKDKTDDGVPIVGSTGSFRLTVEGYEYDRKIEARLTLLDRESKRIALFTTSYAPWLLASERVQEVVPLEGQPGCSEYRTWWTTEGVAAYYLLWVAKEDFTDSLKRSTADLRDYFERGGK</sequence>
<feature type="chain" id="PRO_5014402842" evidence="1">
    <location>
        <begin position="27"/>
        <end position="200"/>
    </location>
</feature>
<gene>
    <name evidence="2" type="ORF">L207DRAFT_529963</name>
</gene>
<dbReference type="EMBL" id="KZ613946">
    <property type="protein sequence ID" value="PMD40052.1"/>
    <property type="molecule type" value="Genomic_DNA"/>
</dbReference>
<dbReference type="AlphaFoldDB" id="A0A2J6RNH3"/>
<dbReference type="Proteomes" id="UP000235786">
    <property type="component" value="Unassembled WGS sequence"/>
</dbReference>
<accession>A0A2J6RNH3</accession>
<protein>
    <submittedName>
        <fullName evidence="2">Uncharacterized protein</fullName>
    </submittedName>
</protein>
<evidence type="ECO:0000313" key="3">
    <source>
        <dbReference type="Proteomes" id="UP000235786"/>
    </source>
</evidence>
<evidence type="ECO:0000313" key="2">
    <source>
        <dbReference type="EMBL" id="PMD40052.1"/>
    </source>
</evidence>
<proteinExistence type="predicted"/>
<evidence type="ECO:0000256" key="1">
    <source>
        <dbReference type="SAM" id="SignalP"/>
    </source>
</evidence>
<keyword evidence="3" id="KW-1185">Reference proteome</keyword>